<dbReference type="Pfam" id="PF01419">
    <property type="entry name" value="Jacalin"/>
    <property type="match status" value="1"/>
</dbReference>
<dbReference type="EMBL" id="JAWPEI010000005">
    <property type="protein sequence ID" value="KAK4725647.1"/>
    <property type="molecule type" value="Genomic_DNA"/>
</dbReference>
<dbReference type="PROSITE" id="PS51752">
    <property type="entry name" value="JACALIN_LECTIN"/>
    <property type="match status" value="1"/>
</dbReference>
<evidence type="ECO:0000313" key="4">
    <source>
        <dbReference type="EMBL" id="KAK4725644.1"/>
    </source>
</evidence>
<protein>
    <recommendedName>
        <fullName evidence="3">Jacalin-type lectin domain-containing protein</fullName>
    </recommendedName>
</protein>
<evidence type="ECO:0000256" key="2">
    <source>
        <dbReference type="ARBA" id="ARBA00022734"/>
    </source>
</evidence>
<evidence type="ECO:0000313" key="5">
    <source>
        <dbReference type="EMBL" id="KAK4725647.1"/>
    </source>
</evidence>
<sequence>MNNQIDMIKYGVKKEGTVWDEKGKSETAKIFIYSDVTPILFVHFNSCSLRMVVLDYPSEFLTEIQGMFYRNGLRSIKFVTNKNVYGSYGSDKIDPKCTFI</sequence>
<evidence type="ECO:0000313" key="7">
    <source>
        <dbReference type="Proteomes" id="UP001311915"/>
    </source>
</evidence>
<accession>A0AAV9LIW5</accession>
<dbReference type="Gene3D" id="2.100.10.30">
    <property type="entry name" value="Jacalin-like lectin domain"/>
    <property type="match status" value="1"/>
</dbReference>
<dbReference type="SUPFAM" id="SSF51101">
    <property type="entry name" value="Mannose-binding lectins"/>
    <property type="match status" value="1"/>
</dbReference>
<dbReference type="InterPro" id="IPR036404">
    <property type="entry name" value="Jacalin-like_lectin_dom_sf"/>
</dbReference>
<gene>
    <name evidence="4" type="ORF">R3W88_030561</name>
    <name evidence="5" type="ORF">R3W88_030564</name>
    <name evidence="6" type="ORF">R3W88_030568</name>
</gene>
<keyword evidence="2" id="KW-0430">Lectin</keyword>
<proteinExistence type="inferred from homology"/>
<evidence type="ECO:0000313" key="6">
    <source>
        <dbReference type="EMBL" id="KAK4725651.1"/>
    </source>
</evidence>
<reference evidence="5 7" key="1">
    <citation type="submission" date="2023-10" db="EMBL/GenBank/DDBJ databases">
        <title>Genome-Wide Identification Analysis in wild type Solanum Pinnatisectum Reveals Some Genes Defensing Phytophthora Infestans.</title>
        <authorList>
            <person name="Sun C."/>
        </authorList>
    </citation>
    <scope>NUCLEOTIDE SEQUENCE [LARGE SCALE GENOMIC DNA]</scope>
    <source>
        <strain evidence="5">LQN</strain>
        <tissue evidence="5">Leaf</tissue>
    </source>
</reference>
<keyword evidence="7" id="KW-1185">Reference proteome</keyword>
<evidence type="ECO:0000259" key="3">
    <source>
        <dbReference type="PROSITE" id="PS51752"/>
    </source>
</evidence>
<feature type="domain" description="Jacalin-type lectin" evidence="3">
    <location>
        <begin position="1"/>
        <end position="100"/>
    </location>
</feature>
<comment type="caution">
    <text evidence="5">The sequence shown here is derived from an EMBL/GenBank/DDBJ whole genome shotgun (WGS) entry which is preliminary data.</text>
</comment>
<dbReference type="EMBL" id="JAWPEI010000005">
    <property type="protein sequence ID" value="KAK4725651.1"/>
    <property type="molecule type" value="Genomic_DNA"/>
</dbReference>
<dbReference type="GO" id="GO:0030246">
    <property type="term" value="F:carbohydrate binding"/>
    <property type="evidence" value="ECO:0007669"/>
    <property type="project" value="UniProtKB-KW"/>
</dbReference>
<dbReference type="Proteomes" id="UP001311915">
    <property type="component" value="Unassembled WGS sequence"/>
</dbReference>
<evidence type="ECO:0000256" key="1">
    <source>
        <dbReference type="ARBA" id="ARBA00006568"/>
    </source>
</evidence>
<dbReference type="AlphaFoldDB" id="A0AAV9LIW5"/>
<comment type="similarity">
    <text evidence="1">Belongs to the jacalin lectin family.</text>
</comment>
<name>A0AAV9LIW5_9SOLN</name>
<organism evidence="5 7">
    <name type="scientific">Solanum pinnatisectum</name>
    <name type="common">tansyleaf nightshade</name>
    <dbReference type="NCBI Taxonomy" id="50273"/>
    <lineage>
        <taxon>Eukaryota</taxon>
        <taxon>Viridiplantae</taxon>
        <taxon>Streptophyta</taxon>
        <taxon>Embryophyta</taxon>
        <taxon>Tracheophyta</taxon>
        <taxon>Spermatophyta</taxon>
        <taxon>Magnoliopsida</taxon>
        <taxon>eudicotyledons</taxon>
        <taxon>Gunneridae</taxon>
        <taxon>Pentapetalae</taxon>
        <taxon>asterids</taxon>
        <taxon>lamiids</taxon>
        <taxon>Solanales</taxon>
        <taxon>Solanaceae</taxon>
        <taxon>Solanoideae</taxon>
        <taxon>Solaneae</taxon>
        <taxon>Solanum</taxon>
    </lineage>
</organism>
<dbReference type="EMBL" id="JAWPEI010000005">
    <property type="protein sequence ID" value="KAK4725644.1"/>
    <property type="molecule type" value="Genomic_DNA"/>
</dbReference>
<dbReference type="InterPro" id="IPR001229">
    <property type="entry name" value="Jacalin-like_lectin_dom"/>
</dbReference>